<name>A0A2N3PKD6_9HELI</name>
<dbReference type="Gene3D" id="3.40.50.2300">
    <property type="match status" value="1"/>
</dbReference>
<sequence length="297" mass="34308">MKILIIENEIYLAQSITAKLSQFGFTCEVIPSIDEALKFESADIILLSANIPGQNFYPVIEKFKSSIIIMMIPYVNDDTVTNPLKAGASDYIVKPFMIDELIRKIDHYIEFYQLQKEIIFYRDYFCNSLLIPTYTINTKVSFPLIIKSISQKAIDMCVVNYAIHKKFAINFISLYKNTANCKEILKDAPKTQLTYVVGFETLSREEKEECIKILKNIPVILSCLSGDVSDFKNIFEINIKEITSGIQDDILSVDEYIKAMILKFEDRYPDTELSKRLGMSRKSLWEKRKKYGITKKK</sequence>
<dbReference type="RefSeq" id="WP_101313009.1">
    <property type="nucleotide sequence ID" value="NZ_CP063529.1"/>
</dbReference>
<dbReference type="OrthoDB" id="5328903at2"/>
<dbReference type="GO" id="GO:0000160">
    <property type="term" value="P:phosphorelay signal transduction system"/>
    <property type="evidence" value="ECO:0007669"/>
    <property type="project" value="InterPro"/>
</dbReference>
<dbReference type="EMBL" id="MBPK01000011">
    <property type="protein sequence ID" value="PKT81884.1"/>
    <property type="molecule type" value="Genomic_DNA"/>
</dbReference>
<comment type="caution">
    <text evidence="3">The sequence shown here is derived from an EMBL/GenBank/DDBJ whole genome shotgun (WGS) entry which is preliminary data.</text>
</comment>
<dbReference type="InterPro" id="IPR011006">
    <property type="entry name" value="CheY-like_superfamily"/>
</dbReference>
<evidence type="ECO:0000313" key="4">
    <source>
        <dbReference type="Proteomes" id="UP000233350"/>
    </source>
</evidence>
<proteinExistence type="predicted"/>
<organism evidence="3 4">
    <name type="scientific">Helicobacter winghamensis</name>
    <dbReference type="NCBI Taxonomy" id="157268"/>
    <lineage>
        <taxon>Bacteria</taxon>
        <taxon>Pseudomonadati</taxon>
        <taxon>Campylobacterota</taxon>
        <taxon>Epsilonproteobacteria</taxon>
        <taxon>Campylobacterales</taxon>
        <taxon>Helicobacteraceae</taxon>
        <taxon>Helicobacter</taxon>
    </lineage>
</organism>
<evidence type="ECO:0000313" key="3">
    <source>
        <dbReference type="EMBL" id="PKT81884.1"/>
    </source>
</evidence>
<dbReference type="SMART" id="SM00448">
    <property type="entry name" value="REC"/>
    <property type="match status" value="1"/>
</dbReference>
<dbReference type="Pfam" id="PF00072">
    <property type="entry name" value="Response_reg"/>
    <property type="match status" value="1"/>
</dbReference>
<evidence type="ECO:0000256" key="1">
    <source>
        <dbReference type="PROSITE-ProRule" id="PRU00169"/>
    </source>
</evidence>
<dbReference type="SUPFAM" id="SSF52172">
    <property type="entry name" value="CheY-like"/>
    <property type="match status" value="1"/>
</dbReference>
<dbReference type="AlphaFoldDB" id="A0A2N3PKD6"/>
<feature type="domain" description="Response regulatory" evidence="2">
    <location>
        <begin position="2"/>
        <end position="109"/>
    </location>
</feature>
<keyword evidence="4" id="KW-1185">Reference proteome</keyword>
<protein>
    <recommendedName>
        <fullName evidence="2">Response regulatory domain-containing protein</fullName>
    </recommendedName>
</protein>
<accession>A0A2N3PKD6</accession>
<reference evidence="3 4" key="1">
    <citation type="submission" date="2016-07" db="EMBL/GenBank/DDBJ databases">
        <title>Detection of Helicobacter winghamensis from caecal content of red fox (Vulpes vulpes).</title>
        <authorList>
            <person name="Zanoni R.G."/>
            <person name="Florio D."/>
            <person name="Caffara M."/>
            <person name="Renzi M."/>
            <person name="Parisi A."/>
            <person name="Pasquali F."/>
            <person name="Manfreda G."/>
        </authorList>
    </citation>
    <scope>NUCLEOTIDE SEQUENCE [LARGE SCALE GENOMIC DNA]</scope>
    <source>
        <strain evidence="3 4">295_13</strain>
    </source>
</reference>
<dbReference type="InterPro" id="IPR001789">
    <property type="entry name" value="Sig_transdc_resp-reg_receiver"/>
</dbReference>
<dbReference type="Proteomes" id="UP000233350">
    <property type="component" value="Unassembled WGS sequence"/>
</dbReference>
<gene>
    <name evidence="3" type="ORF">BCM31_01490</name>
</gene>
<evidence type="ECO:0000259" key="2">
    <source>
        <dbReference type="PROSITE" id="PS50110"/>
    </source>
</evidence>
<dbReference type="PROSITE" id="PS50110">
    <property type="entry name" value="RESPONSE_REGULATORY"/>
    <property type="match status" value="1"/>
</dbReference>
<dbReference type="STRING" id="556267.HWAG_00721"/>
<comment type="caution">
    <text evidence="1">Lacks conserved residue(s) required for the propagation of feature annotation.</text>
</comment>